<dbReference type="FunFam" id="3.10.110.10:FF:000050">
    <property type="entry name" value="eIF-2-alpha kinase GCN2"/>
    <property type="match status" value="1"/>
</dbReference>
<feature type="domain" description="RWD" evidence="16">
    <location>
        <begin position="43"/>
        <end position="152"/>
    </location>
</feature>
<comment type="catalytic activity">
    <reaction evidence="9">
        <text>L-seryl-[protein] + ATP = O-phospho-L-seryl-[protein] + ADP + H(+)</text>
        <dbReference type="Rhea" id="RHEA:17989"/>
        <dbReference type="Rhea" id="RHEA-COMP:9863"/>
        <dbReference type="Rhea" id="RHEA-COMP:11604"/>
        <dbReference type="ChEBI" id="CHEBI:15378"/>
        <dbReference type="ChEBI" id="CHEBI:29999"/>
        <dbReference type="ChEBI" id="CHEBI:30616"/>
        <dbReference type="ChEBI" id="CHEBI:83421"/>
        <dbReference type="ChEBI" id="CHEBI:456216"/>
        <dbReference type="EC" id="2.7.11.1"/>
    </reaction>
</comment>
<dbReference type="PROSITE" id="PS50011">
    <property type="entry name" value="PROTEIN_KINASE_DOM"/>
    <property type="match status" value="2"/>
</dbReference>
<dbReference type="Pfam" id="PF12745">
    <property type="entry name" value="HGTP_anticodon2"/>
    <property type="match status" value="1"/>
</dbReference>
<dbReference type="CDD" id="cd23823">
    <property type="entry name" value="RWD_GCN2"/>
    <property type="match status" value="1"/>
</dbReference>
<dbReference type="EC" id="2.7.11.1" evidence="1"/>
<dbReference type="InterPro" id="IPR017441">
    <property type="entry name" value="Protein_kinase_ATP_BS"/>
</dbReference>
<keyword evidence="18" id="KW-1185">Reference proteome</keyword>
<dbReference type="GO" id="GO:0005634">
    <property type="term" value="C:nucleus"/>
    <property type="evidence" value="ECO:0007669"/>
    <property type="project" value="TreeGrafter"/>
</dbReference>
<feature type="domain" description="Protein kinase" evidence="15">
    <location>
        <begin position="595"/>
        <end position="962"/>
    </location>
</feature>
<gene>
    <name evidence="17" type="ORF">UCRPC4_g01948</name>
</gene>
<feature type="active site" description="Proton acceptor" evidence="10">
    <location>
        <position position="815"/>
    </location>
</feature>
<proteinExistence type="inferred from homology"/>
<comment type="catalytic activity">
    <reaction evidence="8">
        <text>L-threonyl-[protein] + ATP = O-phospho-L-threonyl-[protein] + ADP + H(+)</text>
        <dbReference type="Rhea" id="RHEA:46608"/>
        <dbReference type="Rhea" id="RHEA-COMP:11060"/>
        <dbReference type="Rhea" id="RHEA-COMP:11605"/>
        <dbReference type="ChEBI" id="CHEBI:15378"/>
        <dbReference type="ChEBI" id="CHEBI:30013"/>
        <dbReference type="ChEBI" id="CHEBI:30616"/>
        <dbReference type="ChEBI" id="CHEBI:61977"/>
        <dbReference type="ChEBI" id="CHEBI:456216"/>
        <dbReference type="EC" id="2.7.11.1"/>
    </reaction>
</comment>
<accession>A0A0G2ESX2</accession>
<evidence type="ECO:0000256" key="3">
    <source>
        <dbReference type="ARBA" id="ARBA00022679"/>
    </source>
</evidence>
<dbReference type="InterPro" id="IPR041715">
    <property type="entry name" value="HisRS-like_core"/>
</dbReference>
<dbReference type="InterPro" id="IPR036621">
    <property type="entry name" value="Anticodon-bd_dom_sf"/>
</dbReference>
<dbReference type="InterPro" id="IPR000719">
    <property type="entry name" value="Prot_kinase_dom"/>
</dbReference>
<evidence type="ECO:0000256" key="4">
    <source>
        <dbReference type="ARBA" id="ARBA00022741"/>
    </source>
</evidence>
<dbReference type="PANTHER" id="PTHR11042">
    <property type="entry name" value="EUKARYOTIC TRANSLATION INITIATION FACTOR 2-ALPHA KINASE EIF2-ALPHA KINASE -RELATED"/>
    <property type="match status" value="1"/>
</dbReference>
<evidence type="ECO:0000256" key="7">
    <source>
        <dbReference type="ARBA" id="ARBA00037982"/>
    </source>
</evidence>
<dbReference type="Gene3D" id="3.30.930.10">
    <property type="entry name" value="Bira Bifunctional Protein, Domain 2"/>
    <property type="match status" value="1"/>
</dbReference>
<evidence type="ECO:0000256" key="8">
    <source>
        <dbReference type="ARBA" id="ARBA00047899"/>
    </source>
</evidence>
<dbReference type="EMBL" id="LCWF01000045">
    <property type="protein sequence ID" value="KKY25309.1"/>
    <property type="molecule type" value="Genomic_DNA"/>
</dbReference>
<reference evidence="17 18" key="2">
    <citation type="submission" date="2015-05" db="EMBL/GenBank/DDBJ databases">
        <authorList>
            <person name="Morales-Cruz A."/>
            <person name="Amrine K.C."/>
            <person name="Cantu D."/>
        </authorList>
    </citation>
    <scope>NUCLEOTIDE SEQUENCE [LARGE SCALE GENOMIC DNA]</scope>
    <source>
        <strain evidence="17">UCRPC4</strain>
    </source>
</reference>
<dbReference type="Gene3D" id="1.10.510.10">
    <property type="entry name" value="Transferase(Phosphotransferase) domain 1"/>
    <property type="match status" value="2"/>
</dbReference>
<dbReference type="InterPro" id="IPR006575">
    <property type="entry name" value="RWD_dom"/>
</dbReference>
<feature type="binding site" evidence="11">
    <location>
        <begin position="601"/>
        <end position="609"/>
    </location>
    <ligand>
        <name>ATP</name>
        <dbReference type="ChEBI" id="CHEBI:30616"/>
    </ligand>
</feature>
<keyword evidence="3" id="KW-0808">Transferase</keyword>
<evidence type="ECO:0000256" key="12">
    <source>
        <dbReference type="PROSITE-ProRule" id="PRU10141"/>
    </source>
</evidence>
<dbReference type="InterPro" id="IPR008271">
    <property type="entry name" value="Ser/Thr_kinase_AS"/>
</dbReference>
<comment type="caution">
    <text evidence="17">The sequence shown here is derived from an EMBL/GenBank/DDBJ whole genome shotgun (WGS) entry which is preliminary data.</text>
</comment>
<dbReference type="InterPro" id="IPR016255">
    <property type="entry name" value="Gcn2"/>
</dbReference>
<dbReference type="PROSITE" id="PS00108">
    <property type="entry name" value="PROTEIN_KINASE_ST"/>
    <property type="match status" value="1"/>
</dbReference>
<evidence type="ECO:0000259" key="15">
    <source>
        <dbReference type="PROSITE" id="PS50011"/>
    </source>
</evidence>
<dbReference type="Pfam" id="PF13393">
    <property type="entry name" value="tRNA-synt_His"/>
    <property type="match status" value="1"/>
</dbReference>
<dbReference type="GO" id="GO:0005737">
    <property type="term" value="C:cytoplasm"/>
    <property type="evidence" value="ECO:0007669"/>
    <property type="project" value="TreeGrafter"/>
</dbReference>
<dbReference type="Proteomes" id="UP000053317">
    <property type="component" value="Unassembled WGS sequence"/>
</dbReference>
<dbReference type="GO" id="GO:0000077">
    <property type="term" value="P:DNA damage checkpoint signaling"/>
    <property type="evidence" value="ECO:0007669"/>
    <property type="project" value="InterPro"/>
</dbReference>
<feature type="region of interest" description="Disordered" evidence="14">
    <location>
        <begin position="1447"/>
        <end position="1476"/>
    </location>
</feature>
<dbReference type="SUPFAM" id="SSF54495">
    <property type="entry name" value="UBC-like"/>
    <property type="match status" value="1"/>
</dbReference>
<organism evidence="17 18">
    <name type="scientific">Phaeomoniella chlamydospora</name>
    <name type="common">Phaeoacremonium chlamydosporum</name>
    <dbReference type="NCBI Taxonomy" id="158046"/>
    <lineage>
        <taxon>Eukaryota</taxon>
        <taxon>Fungi</taxon>
        <taxon>Dikarya</taxon>
        <taxon>Ascomycota</taxon>
        <taxon>Pezizomycotina</taxon>
        <taxon>Eurotiomycetes</taxon>
        <taxon>Chaetothyriomycetidae</taxon>
        <taxon>Phaeomoniellales</taxon>
        <taxon>Phaeomoniellaceae</taxon>
        <taxon>Phaeomoniella</taxon>
    </lineage>
</organism>
<name>A0A0G2ESX2_PHACM</name>
<dbReference type="OrthoDB" id="341578at2759"/>
<evidence type="ECO:0000256" key="14">
    <source>
        <dbReference type="SAM" id="MobiDB-lite"/>
    </source>
</evidence>
<dbReference type="SUPFAM" id="SSF56112">
    <property type="entry name" value="Protein kinase-like (PK-like)"/>
    <property type="match status" value="2"/>
</dbReference>
<dbReference type="Gene3D" id="3.10.110.10">
    <property type="entry name" value="Ubiquitin Conjugating Enzyme"/>
    <property type="match status" value="1"/>
</dbReference>
<dbReference type="CDD" id="cd14046">
    <property type="entry name" value="STKc_EIF2AK4_GCN2_rpt2"/>
    <property type="match status" value="1"/>
</dbReference>
<dbReference type="InterPro" id="IPR016135">
    <property type="entry name" value="UBQ-conjugating_enzyme/RWD"/>
</dbReference>
<evidence type="ECO:0000313" key="18">
    <source>
        <dbReference type="Proteomes" id="UP000053317"/>
    </source>
</evidence>
<keyword evidence="6 11" id="KW-0067">ATP-binding</keyword>
<dbReference type="GO" id="GO:0005524">
    <property type="term" value="F:ATP binding"/>
    <property type="evidence" value="ECO:0007669"/>
    <property type="project" value="UniProtKB-UniRule"/>
</dbReference>
<dbReference type="Pfam" id="PF00069">
    <property type="entry name" value="Pkinase"/>
    <property type="match status" value="3"/>
</dbReference>
<dbReference type="PANTHER" id="PTHR11042:SF136">
    <property type="entry name" value="EIF-2-ALPHA KINASE GCN2"/>
    <property type="match status" value="1"/>
</dbReference>
<dbReference type="Gene3D" id="3.30.200.20">
    <property type="entry name" value="Phosphorylase Kinase, domain 1"/>
    <property type="match status" value="1"/>
</dbReference>
<feature type="compositionally biased region" description="Acidic residues" evidence="14">
    <location>
        <begin position="721"/>
        <end position="741"/>
    </location>
</feature>
<dbReference type="PROSITE" id="PS00107">
    <property type="entry name" value="PROTEIN_KINASE_ATP"/>
    <property type="match status" value="1"/>
</dbReference>
<feature type="domain" description="Protein kinase" evidence="15">
    <location>
        <begin position="277"/>
        <end position="544"/>
    </location>
</feature>
<dbReference type="Pfam" id="PF05773">
    <property type="entry name" value="RWD"/>
    <property type="match status" value="1"/>
</dbReference>
<evidence type="ECO:0000256" key="10">
    <source>
        <dbReference type="PIRSR" id="PIRSR000660-1"/>
    </source>
</evidence>
<keyword evidence="13" id="KW-0175">Coiled coil</keyword>
<evidence type="ECO:0000256" key="2">
    <source>
        <dbReference type="ARBA" id="ARBA00022527"/>
    </source>
</evidence>
<evidence type="ECO:0000256" key="11">
    <source>
        <dbReference type="PIRSR" id="PIRSR000660-2"/>
    </source>
</evidence>
<feature type="coiled-coil region" evidence="13">
    <location>
        <begin position="164"/>
        <end position="193"/>
    </location>
</feature>
<reference evidence="17 18" key="1">
    <citation type="submission" date="2015-05" db="EMBL/GenBank/DDBJ databases">
        <title>Distinctive expansion of gene families associated with plant cell wall degradation and secondary metabolism in the genomes of grapevine trunk pathogens.</title>
        <authorList>
            <person name="Lawrence D.P."/>
            <person name="Travadon R."/>
            <person name="Rolshausen P.E."/>
            <person name="Baumgartner K."/>
        </authorList>
    </citation>
    <scope>NUCLEOTIDE SEQUENCE [LARGE SCALE GENOMIC DNA]</scope>
    <source>
        <strain evidence="17">UCRPC4</strain>
    </source>
</reference>
<evidence type="ECO:0000256" key="1">
    <source>
        <dbReference type="ARBA" id="ARBA00012513"/>
    </source>
</evidence>
<dbReference type="InterPro" id="IPR045864">
    <property type="entry name" value="aa-tRNA-synth_II/BPL/LPL"/>
</dbReference>
<keyword evidence="4 11" id="KW-0547">Nucleotide-binding</keyword>
<feature type="region of interest" description="Disordered" evidence="14">
    <location>
        <begin position="721"/>
        <end position="742"/>
    </location>
</feature>
<sequence length="1597" mass="180436">MPPKPKTKNDPIPGATAMPVAEVIGSPGNAAAAITNYAEIQGNEIEALRSIYMVDFRDLESKPTAWNRPAEKAFSLLLKAPSDEEVNLTLTVDLPSTYPKSLPKLKVDGVENLRSSTKKKVLKIVSDVPKSLVGQEMIFDIASQIADVLDEAAQARAKNPGLSSLQEERQVQEAELRLNAQKAEQQFQDEEQEKMHRRADDLQIILDDKMKARQAQERHLEGLDGINLDDEVAAFNAAHPGLHRYAGYTGIDHAMDEFDYVMANQNSKGRTFNFRKVSRAQILSDKPYKSVFRVVPITKNVPHAGTLVLTQIQCRNTDLASSLTKRMELEELLDRVKSFNHHSIARLFNFKLSQIELPETPEVKLVITTLMEDANYGSLKELLMTMGGDIQGHMVREYFAQLAEGMEYYEQSGVVHPGLSLKNILVFFSGGSISLKISHGYAEALSGPPPSDKATSDPQLPYWTPPETLKVNGGRNLKTAIYELGVVFLQMSVGMDIKSRFTSFTDLIQEIYLKPIFQNTVHEMMYPDHRLRIRAFKVITSGLLQSYGPLVELDPLRDFSDPSEATPEAIRERLERVRRDSFHAIGNQTRYARDFNEVKLLGKGGFGEVVKTRNKLDNQFYAVKKIVSNSEDALSEIIPEIVLLSRINSLHVVRYIAAWIEKEDVIDAEDETTTSGFGTEPAGTGTGTGAFDPFSDIPSSRHDFMSSSNLDNIEFALDTDDEDIEDGGDETSDESESEEDLPDVKTFAFQRGRQRRDSTPQKYILYIQMEFCEKNTLKQLIEGGLWNDVSECWRLFRHIIDGLTYIHGAGIIHRDLKPENIFMDKMNVARIGDFGLATTGQFASVTGTGIRNKGTEMDTTSIGTRHYIAPEVAASRLGQYTTKVDMYALGIILFEMSVELKTSHERDQQLSAIRHKHHTLPPIFQKPDKIVQGDVILELITHEPEARPSASELVERKDMPWSDDEDELTKLLAQPDSLEYKRFVDIQFKQEATQVQDHLWDRLSQTSVTPEYLLMAQKARETLTEIFKRHGAYCIDAEEVFPASAHYDDAAKILDPSGLVLQLPYDLTLANARLLARHDHGLPKTFSFGNVYRQTTRGGRPLQMDEADFDIISRNTGNFALKEAEVLKVLDEISYAFPQLRSQSWAIHINHADLLDLIFEYCRIPKQKWALVKQHLANLNLPNNTWSRIKADLRDPRFNLSSSALDELGRFNITGTLAHTREAIESILTNTQQVNRLPQIFSRLSAIFTYNQRFKVKRPVLHNPLACYSENLYKGSILFQLIIDAKKRRIVWAVGGRYDRLIEEFMIKRSPSQPRAVGFHLNIEEIYRALVKAEEAKAANKRGNKNHTLEEAKPKRTDVLITSFDPEILHTSGIEVLQNLWEHDISADLAAMDDLDEPHSWTIVIRQDTSAVGERSYKIRSSQKREEVDVSASDLVNYIKNELRLRDNITGGNEPPSLLRQPSRPDTNITTASGGTSEREIQVLTPQHRSKKTNRRNIIDAAIAGARDLAFQSADEAPIAAIELTSDHVLECLRETRLSDPESWRTFLQSAPLTEQKYLGQLHEMLKEWAGQGRRAAWVFNYRTKACVFYDLGKGVN</sequence>
<evidence type="ECO:0000256" key="13">
    <source>
        <dbReference type="SAM" id="Coils"/>
    </source>
</evidence>
<keyword evidence="2" id="KW-0723">Serine/threonine-protein kinase</keyword>
<dbReference type="GO" id="GO:0004694">
    <property type="term" value="F:eukaryotic translation initiation factor 2alpha kinase activity"/>
    <property type="evidence" value="ECO:0007669"/>
    <property type="project" value="InterPro"/>
</dbReference>
<dbReference type="SMART" id="SM00220">
    <property type="entry name" value="S_TKc"/>
    <property type="match status" value="1"/>
</dbReference>
<dbReference type="InterPro" id="IPR050339">
    <property type="entry name" value="CC_SR_Kinase"/>
</dbReference>
<dbReference type="PIRSF" id="PIRSF000660">
    <property type="entry name" value="Ser/Thr_PK_GCN2"/>
    <property type="match status" value="1"/>
</dbReference>
<dbReference type="PROSITE" id="PS50908">
    <property type="entry name" value="RWD"/>
    <property type="match status" value="1"/>
</dbReference>
<keyword evidence="5" id="KW-0418">Kinase</keyword>
<comment type="similarity">
    <text evidence="7">Belongs to the protein kinase superfamily. Ser/Thr protein kinase family. GCN2 subfamily.</text>
</comment>
<protein>
    <recommendedName>
        <fullName evidence="1">non-specific serine/threonine protein kinase</fullName>
        <ecNumber evidence="1">2.7.11.1</ecNumber>
    </recommendedName>
</protein>
<feature type="binding site" evidence="11">
    <location>
        <position position="624"/>
    </location>
    <ligand>
        <name>ATP</name>
        <dbReference type="ChEBI" id="CHEBI:30616"/>
    </ligand>
</feature>
<dbReference type="GO" id="GO:0009893">
    <property type="term" value="P:positive regulation of metabolic process"/>
    <property type="evidence" value="ECO:0007669"/>
    <property type="project" value="UniProtKB-ARBA"/>
</dbReference>
<evidence type="ECO:0000256" key="9">
    <source>
        <dbReference type="ARBA" id="ARBA00048679"/>
    </source>
</evidence>
<dbReference type="Gene3D" id="3.40.50.800">
    <property type="entry name" value="Anticodon-binding domain"/>
    <property type="match status" value="1"/>
</dbReference>
<evidence type="ECO:0000259" key="16">
    <source>
        <dbReference type="PROSITE" id="PS50908"/>
    </source>
</evidence>
<evidence type="ECO:0000256" key="5">
    <source>
        <dbReference type="ARBA" id="ARBA00022777"/>
    </source>
</evidence>
<dbReference type="SMART" id="SM00591">
    <property type="entry name" value="RWD"/>
    <property type="match status" value="1"/>
</dbReference>
<dbReference type="SUPFAM" id="SSF55681">
    <property type="entry name" value="Class II aaRS and biotin synthetases"/>
    <property type="match status" value="1"/>
</dbReference>
<evidence type="ECO:0000256" key="6">
    <source>
        <dbReference type="ARBA" id="ARBA00022840"/>
    </source>
</evidence>
<dbReference type="InterPro" id="IPR024435">
    <property type="entry name" value="HisRS-related_dom"/>
</dbReference>
<dbReference type="InterPro" id="IPR011009">
    <property type="entry name" value="Kinase-like_dom_sf"/>
</dbReference>
<feature type="binding site" evidence="12">
    <location>
        <position position="625"/>
    </location>
    <ligand>
        <name>ATP</name>
        <dbReference type="ChEBI" id="CHEBI:30616"/>
    </ligand>
</feature>
<feature type="compositionally biased region" description="Polar residues" evidence="14">
    <location>
        <begin position="1464"/>
        <end position="1476"/>
    </location>
</feature>
<evidence type="ECO:0000313" key="17">
    <source>
        <dbReference type="EMBL" id="KKY25309.1"/>
    </source>
</evidence>